<dbReference type="RefSeq" id="XP_001024438.1">
    <property type="nucleotide sequence ID" value="XM_001024438.1"/>
</dbReference>
<organism evidence="2 3">
    <name type="scientific">Tetrahymena thermophila (strain SB210)</name>
    <dbReference type="NCBI Taxonomy" id="312017"/>
    <lineage>
        <taxon>Eukaryota</taxon>
        <taxon>Sar</taxon>
        <taxon>Alveolata</taxon>
        <taxon>Ciliophora</taxon>
        <taxon>Intramacronucleata</taxon>
        <taxon>Oligohymenophorea</taxon>
        <taxon>Hymenostomatida</taxon>
        <taxon>Tetrahymenina</taxon>
        <taxon>Tetrahymenidae</taxon>
        <taxon>Tetrahymena</taxon>
    </lineage>
</organism>
<evidence type="ECO:0000313" key="3">
    <source>
        <dbReference type="Proteomes" id="UP000009168"/>
    </source>
</evidence>
<dbReference type="EMBL" id="GG662453">
    <property type="protein sequence ID" value="EAS04193.1"/>
    <property type="molecule type" value="Genomic_DNA"/>
</dbReference>
<feature type="signal peptide" evidence="1">
    <location>
        <begin position="1"/>
        <end position="19"/>
    </location>
</feature>
<evidence type="ECO:0000313" key="2">
    <source>
        <dbReference type="EMBL" id="EAS04193.1"/>
    </source>
</evidence>
<dbReference type="HOGENOM" id="CLU_1386661_0_0_1"/>
<accession>Q248J2</accession>
<keyword evidence="1" id="KW-0732">Signal</keyword>
<feature type="chain" id="PRO_5004202136" description="Transmembrane protein" evidence="1">
    <location>
        <begin position="20"/>
        <end position="197"/>
    </location>
</feature>
<dbReference type="AlphaFoldDB" id="Q248J2"/>
<protein>
    <recommendedName>
        <fullName evidence="4">Transmembrane protein</fullName>
    </recommendedName>
</protein>
<sequence>MFLQFLAALIIIINSLVNAQSFTQFQTCTSQQRKVCSEGDDQCQTQQINLAKCASDCSSQYQQNETQLKCFQDQCANIAKNESVFSIYVQVCTCTQSIYTAYFSLYFQGFLLCANQTQSPCAANNSTCNGLIIESKNCLANCESQFQNSTLQDCVTQNCQYADGDVQNYVNSIMYCAKSTVLSLSAISLILIIGVSI</sequence>
<dbReference type="Proteomes" id="UP000009168">
    <property type="component" value="Unassembled WGS sequence"/>
</dbReference>
<evidence type="ECO:0008006" key="4">
    <source>
        <dbReference type="Google" id="ProtNLM"/>
    </source>
</evidence>
<name>Q248J2_TETTS</name>
<dbReference type="KEGG" id="tet:TTHERM_01223640"/>
<proteinExistence type="predicted"/>
<gene>
    <name evidence="2" type="ORF">TTHERM_01223640</name>
</gene>
<reference evidence="3" key="1">
    <citation type="journal article" date="2006" name="PLoS Biol.">
        <title>Macronuclear genome sequence of the ciliate Tetrahymena thermophila, a model eukaryote.</title>
        <authorList>
            <person name="Eisen J.A."/>
            <person name="Coyne R.S."/>
            <person name="Wu M."/>
            <person name="Wu D."/>
            <person name="Thiagarajan M."/>
            <person name="Wortman J.R."/>
            <person name="Badger J.H."/>
            <person name="Ren Q."/>
            <person name="Amedeo P."/>
            <person name="Jones K.M."/>
            <person name="Tallon L.J."/>
            <person name="Delcher A.L."/>
            <person name="Salzberg S.L."/>
            <person name="Silva J.C."/>
            <person name="Haas B.J."/>
            <person name="Majoros W.H."/>
            <person name="Farzad M."/>
            <person name="Carlton J.M."/>
            <person name="Smith R.K. Jr."/>
            <person name="Garg J."/>
            <person name="Pearlman R.E."/>
            <person name="Karrer K.M."/>
            <person name="Sun L."/>
            <person name="Manning G."/>
            <person name="Elde N.C."/>
            <person name="Turkewitz A.P."/>
            <person name="Asai D.J."/>
            <person name="Wilkes D.E."/>
            <person name="Wang Y."/>
            <person name="Cai H."/>
            <person name="Collins K."/>
            <person name="Stewart B.A."/>
            <person name="Lee S.R."/>
            <person name="Wilamowska K."/>
            <person name="Weinberg Z."/>
            <person name="Ruzzo W.L."/>
            <person name="Wloga D."/>
            <person name="Gaertig J."/>
            <person name="Frankel J."/>
            <person name="Tsao C.-C."/>
            <person name="Gorovsky M.A."/>
            <person name="Keeling P.J."/>
            <person name="Waller R.F."/>
            <person name="Patron N.J."/>
            <person name="Cherry J.M."/>
            <person name="Stover N.A."/>
            <person name="Krieger C.J."/>
            <person name="del Toro C."/>
            <person name="Ryder H.F."/>
            <person name="Williamson S.C."/>
            <person name="Barbeau R.A."/>
            <person name="Hamilton E.P."/>
            <person name="Orias E."/>
        </authorList>
    </citation>
    <scope>NUCLEOTIDE SEQUENCE [LARGE SCALE GENOMIC DNA]</scope>
    <source>
        <strain evidence="3">SB210</strain>
    </source>
</reference>
<dbReference type="GeneID" id="7830434"/>
<dbReference type="InParanoid" id="Q248J2"/>
<evidence type="ECO:0000256" key="1">
    <source>
        <dbReference type="SAM" id="SignalP"/>
    </source>
</evidence>
<keyword evidence="3" id="KW-1185">Reference proteome</keyword>